<sequence>MEFFATDAAVASLEQALAQGAVLDTLQERLLLAWALRQRDTLRALELAQDVEGLLSATEWHEPQRMAVRGRLSLLRAEAHLLFAEMDEAQLHMNQAGQVFAGLADAAGLADLHWLRHYFAADRGDAGGLKEELRRAIACAGQARDPHRIALLEANLARAEVFGDPMQAERDWGGRLPLSSADMPSMEGAALEDFRGLLAAMSGHYLPSIQAHSKAFELGLRTGQIRRAITLATNLGHTYTKMSDFQTAMEWLRRGLDLARASRWPNLIALCLAHTGEALRRLGQLGDARELLQECLQLQALPPESRTRALALSYLGRTELDSKQGAAALAAFSQLRPLAEASGSGDLLTDASIGLARAALLQGDLLSARQQAEQGLAMAEQQHEPDKEVDLLWALAEVHQAEDQLVQRSPQDSRALSWYQRALQRADGLEAYTPQVRLLDAAAKAAAAQGSFEQAYHWAQRANELRQRSFSEETSRRSSALQVHHQIERARAESEHLRRLAESEAARFQLLRDSHEVLQHLGLIGQEITNELETDRVFNVMERHIHALLDAPCMSVYLLDESGSQLYCAFGMEDGEPFIDPPIPMSSERSLAVRCLKERREYLLNRPSDEGLGEQVPGTSELQSLLFAPLAVGDRVIGVMTIQSPRADAYGERQQVIFRTLCSYIAIALDNAGAYLRVSELQRQLMAQEKLAALGAMVAGVAHELNTPIGNSLLIASTLLGATDEFAQQVEQKVLKRSDWERYADRTRDGLEVINRSMQTAATLVSSFKQVAVDRSSEQRREFALRELCEQCLQTLSLQLRRANVEWQLHIDAQLQLDSYPGALGQALIILFNNAMAHAFEGREAGRIDIGAQALDAERVQLWVQDDGVGMAAEVCERIFEPFFTTKFGRGGSGLGLSIAHNIVTGLLGGRISVHSTPGQGSRFVMELQRVAP</sequence>
<dbReference type="OrthoDB" id="8728894at2"/>
<comment type="catalytic activity">
    <reaction evidence="1">
        <text>ATP + protein L-histidine = ADP + protein N-phospho-L-histidine.</text>
        <dbReference type="EC" id="2.7.13.3"/>
    </reaction>
</comment>
<dbReference type="SMART" id="SM00065">
    <property type="entry name" value="GAF"/>
    <property type="match status" value="1"/>
</dbReference>
<evidence type="ECO:0000259" key="5">
    <source>
        <dbReference type="PROSITE" id="PS50109"/>
    </source>
</evidence>
<protein>
    <recommendedName>
        <fullName evidence="2">histidine kinase</fullName>
        <ecNumber evidence="2">2.7.13.3</ecNumber>
    </recommendedName>
</protein>
<accession>A0A2N8KYJ2</accession>
<gene>
    <name evidence="6" type="ORF">C1O66_13960</name>
</gene>
<evidence type="ECO:0000313" key="6">
    <source>
        <dbReference type="EMBL" id="PND38518.1"/>
    </source>
</evidence>
<dbReference type="InterPro" id="IPR003661">
    <property type="entry name" value="HisK_dim/P_dom"/>
</dbReference>
<dbReference type="PROSITE" id="PS50109">
    <property type="entry name" value="HIS_KIN"/>
    <property type="match status" value="1"/>
</dbReference>
<name>A0A2N8KYJ2_9BURK</name>
<dbReference type="InterPro" id="IPR003594">
    <property type="entry name" value="HATPase_dom"/>
</dbReference>
<dbReference type="RefSeq" id="WP_102768436.1">
    <property type="nucleotide sequence ID" value="NZ_POSP01000003.1"/>
</dbReference>
<dbReference type="InterPro" id="IPR019734">
    <property type="entry name" value="TPR_rpt"/>
</dbReference>
<reference evidence="6 7" key="1">
    <citation type="submission" date="2018-01" db="EMBL/GenBank/DDBJ databases">
        <title>Draft genome sequence of Paucibacter aquatile CR182 isolated from freshwater of the Nakdong River.</title>
        <authorList>
            <person name="Choi A."/>
            <person name="Chung E.J."/>
        </authorList>
    </citation>
    <scope>NUCLEOTIDE SEQUENCE [LARGE SCALE GENOMIC DNA]</scope>
    <source>
        <strain evidence="6 7">CR182</strain>
    </source>
</reference>
<dbReference type="PANTHER" id="PTHR43065">
    <property type="entry name" value="SENSOR HISTIDINE KINASE"/>
    <property type="match status" value="1"/>
</dbReference>
<dbReference type="SUPFAM" id="SSF47384">
    <property type="entry name" value="Homodimeric domain of signal transducing histidine kinase"/>
    <property type="match status" value="1"/>
</dbReference>
<dbReference type="InterPro" id="IPR003018">
    <property type="entry name" value="GAF"/>
</dbReference>
<dbReference type="AlphaFoldDB" id="A0A2N8KYJ2"/>
<dbReference type="SUPFAM" id="SSF48452">
    <property type="entry name" value="TPR-like"/>
    <property type="match status" value="2"/>
</dbReference>
<dbReference type="CDD" id="cd00075">
    <property type="entry name" value="HATPase"/>
    <property type="match status" value="1"/>
</dbReference>
<evidence type="ECO:0000256" key="3">
    <source>
        <dbReference type="ARBA" id="ARBA00022553"/>
    </source>
</evidence>
<dbReference type="SUPFAM" id="SSF55781">
    <property type="entry name" value="GAF domain-like"/>
    <property type="match status" value="1"/>
</dbReference>
<evidence type="ECO:0000256" key="1">
    <source>
        <dbReference type="ARBA" id="ARBA00000085"/>
    </source>
</evidence>
<dbReference type="CDD" id="cd00082">
    <property type="entry name" value="HisKA"/>
    <property type="match status" value="1"/>
</dbReference>
<dbReference type="SUPFAM" id="SSF55874">
    <property type="entry name" value="ATPase domain of HSP90 chaperone/DNA topoisomerase II/histidine kinase"/>
    <property type="match status" value="1"/>
</dbReference>
<keyword evidence="3" id="KW-0597">Phosphoprotein</keyword>
<dbReference type="Proteomes" id="UP000235916">
    <property type="component" value="Unassembled WGS sequence"/>
</dbReference>
<organism evidence="6 7">
    <name type="scientific">Kinneretia aquatilis</name>
    <dbReference type="NCBI Taxonomy" id="2070761"/>
    <lineage>
        <taxon>Bacteria</taxon>
        <taxon>Pseudomonadati</taxon>
        <taxon>Pseudomonadota</taxon>
        <taxon>Betaproteobacteria</taxon>
        <taxon>Burkholderiales</taxon>
        <taxon>Sphaerotilaceae</taxon>
        <taxon>Roseateles</taxon>
    </lineage>
</organism>
<dbReference type="InterPro" id="IPR036890">
    <property type="entry name" value="HATPase_C_sf"/>
</dbReference>
<dbReference type="EC" id="2.7.13.3" evidence="2"/>
<dbReference type="Gene3D" id="1.10.287.130">
    <property type="match status" value="1"/>
</dbReference>
<dbReference type="PRINTS" id="PR00344">
    <property type="entry name" value="BCTRLSENSOR"/>
</dbReference>
<keyword evidence="4" id="KW-0802">TPR repeat</keyword>
<dbReference type="GO" id="GO:0000155">
    <property type="term" value="F:phosphorelay sensor kinase activity"/>
    <property type="evidence" value="ECO:0007669"/>
    <property type="project" value="InterPro"/>
</dbReference>
<comment type="caution">
    <text evidence="6">The sequence shown here is derived from an EMBL/GenBank/DDBJ whole genome shotgun (WGS) entry which is preliminary data.</text>
</comment>
<feature type="domain" description="Histidine kinase" evidence="5">
    <location>
        <begin position="700"/>
        <end position="932"/>
    </location>
</feature>
<dbReference type="Gene3D" id="3.30.565.10">
    <property type="entry name" value="Histidine kinase-like ATPase, C-terminal domain"/>
    <property type="match status" value="1"/>
</dbReference>
<dbReference type="SMART" id="SM00387">
    <property type="entry name" value="HATPase_c"/>
    <property type="match status" value="1"/>
</dbReference>
<dbReference type="PROSITE" id="PS50005">
    <property type="entry name" value="TPR"/>
    <property type="match status" value="1"/>
</dbReference>
<evidence type="ECO:0000256" key="2">
    <source>
        <dbReference type="ARBA" id="ARBA00012438"/>
    </source>
</evidence>
<dbReference type="EMBL" id="POSP01000003">
    <property type="protein sequence ID" value="PND38518.1"/>
    <property type="molecule type" value="Genomic_DNA"/>
</dbReference>
<evidence type="ECO:0000256" key="4">
    <source>
        <dbReference type="PROSITE-ProRule" id="PRU00339"/>
    </source>
</evidence>
<dbReference type="SMART" id="SM00028">
    <property type="entry name" value="TPR"/>
    <property type="match status" value="4"/>
</dbReference>
<keyword evidence="7" id="KW-1185">Reference proteome</keyword>
<dbReference type="InterPro" id="IPR036097">
    <property type="entry name" value="HisK_dim/P_sf"/>
</dbReference>
<dbReference type="Pfam" id="PF02518">
    <property type="entry name" value="HATPase_c"/>
    <property type="match status" value="1"/>
</dbReference>
<dbReference type="InterPro" id="IPR029016">
    <property type="entry name" value="GAF-like_dom_sf"/>
</dbReference>
<dbReference type="Pfam" id="PF13185">
    <property type="entry name" value="GAF_2"/>
    <property type="match status" value="1"/>
</dbReference>
<evidence type="ECO:0000313" key="7">
    <source>
        <dbReference type="Proteomes" id="UP000235916"/>
    </source>
</evidence>
<feature type="repeat" description="TPR" evidence="4">
    <location>
        <begin position="229"/>
        <end position="262"/>
    </location>
</feature>
<dbReference type="Gene3D" id="1.25.40.10">
    <property type="entry name" value="Tetratricopeptide repeat domain"/>
    <property type="match status" value="1"/>
</dbReference>
<proteinExistence type="predicted"/>
<dbReference type="InterPro" id="IPR004358">
    <property type="entry name" value="Sig_transdc_His_kin-like_C"/>
</dbReference>
<dbReference type="InterPro" id="IPR011990">
    <property type="entry name" value="TPR-like_helical_dom_sf"/>
</dbReference>
<dbReference type="Gene3D" id="3.30.450.40">
    <property type="match status" value="1"/>
</dbReference>
<dbReference type="InterPro" id="IPR005467">
    <property type="entry name" value="His_kinase_dom"/>
</dbReference>